<dbReference type="PROSITE" id="PS00631">
    <property type="entry name" value="CYTOSOL_AP"/>
    <property type="match status" value="1"/>
</dbReference>
<evidence type="ECO:0000256" key="19">
    <source>
        <dbReference type="ARBA" id="ARBA00049107"/>
    </source>
</evidence>
<dbReference type="PANTHER" id="PTHR11963:SF23">
    <property type="entry name" value="CYTOSOL AMINOPEPTIDASE"/>
    <property type="match status" value="1"/>
</dbReference>
<dbReference type="PRINTS" id="PR00481">
    <property type="entry name" value="LAMNOPPTDASE"/>
</dbReference>
<evidence type="ECO:0000256" key="17">
    <source>
        <dbReference type="ARBA" id="ARBA00045966"/>
    </source>
</evidence>
<evidence type="ECO:0000256" key="1">
    <source>
        <dbReference type="ARBA" id="ARBA00000135"/>
    </source>
</evidence>
<dbReference type="EMBL" id="JAZGQO010000006">
    <property type="protein sequence ID" value="KAK6186514.1"/>
    <property type="molecule type" value="Genomic_DNA"/>
</dbReference>
<dbReference type="SUPFAM" id="SSF52949">
    <property type="entry name" value="Macro domain-like"/>
    <property type="match status" value="1"/>
</dbReference>
<reference evidence="21 22" key="1">
    <citation type="submission" date="2024-01" db="EMBL/GenBank/DDBJ databases">
        <title>The genome of the rayed Mediterranean limpet Patella caerulea (Linnaeus, 1758).</title>
        <authorList>
            <person name="Anh-Thu Weber A."/>
            <person name="Halstead-Nussloch G."/>
        </authorList>
    </citation>
    <scope>NUCLEOTIDE SEQUENCE [LARGE SCALE GENOMIC DNA]</scope>
    <source>
        <strain evidence="21">AATW-2023a</strain>
        <tissue evidence="21">Whole specimen</tissue>
    </source>
</reference>
<name>A0AAN8K8C7_PATCE</name>
<evidence type="ECO:0000256" key="5">
    <source>
        <dbReference type="ARBA" id="ARBA00012568"/>
    </source>
</evidence>
<evidence type="ECO:0000313" key="21">
    <source>
        <dbReference type="EMBL" id="KAK6186514.1"/>
    </source>
</evidence>
<dbReference type="InterPro" id="IPR043472">
    <property type="entry name" value="Macro_dom-like"/>
</dbReference>
<evidence type="ECO:0000256" key="13">
    <source>
        <dbReference type="ARBA" id="ARBA00030930"/>
    </source>
</evidence>
<evidence type="ECO:0000256" key="7">
    <source>
        <dbReference type="ARBA" id="ARBA00022438"/>
    </source>
</evidence>
<sequence>MLKRNNLLFTRLTSLIRINQRELRTTSIQNKGVVVGIYKKEKDEEITLTPAASHLDQKSQGKLQQLLKVASKKLKSGSGRVLYGVPVNDEFTTVAVVNLGETGVKFNDLEELDECKQNIRSAVANGVSQLHEVGETEVTVDPCGDAKAAAEGSILGLFYYDDLKAKDSKKAKVKVDCYSSNEDDIATLNHDWSQGCILANSQNFARWLMETPANKMTPTIFAESVKERLGSENGVTVQIRDKAWAESKKMDAFLSVSRGSDEPPMFLEIDYNGGPNGSTPLALVGKGVTFDTGGVSIKPSADMDKMRADMGGAACVAGTLLAAAKLKLPVNIKAFIPLCENMVNGRATKPGDVVTAMNGKTIQIDNTDAEGRLILADALTYADTFKPSLILDMATLTGAVDVALGSAVTAVYTDSTQLWKTLHQAGGISGDRVWRMPLFKHYTSQIKHCDLADVNNIGKYSRSGGSCTAAAFLKEFVENKNWLHLDIAGVMINKDEVSYLPKGMSGRPTRTIVEFLSLLSKQQL</sequence>
<evidence type="ECO:0000256" key="18">
    <source>
        <dbReference type="ARBA" id="ARBA00047881"/>
    </source>
</evidence>
<comment type="catalytic activity">
    <reaction evidence="19">
        <text>L-cysteinylglycine + H2O = L-cysteine + glycine</text>
        <dbReference type="Rhea" id="RHEA:28783"/>
        <dbReference type="ChEBI" id="CHEBI:15377"/>
        <dbReference type="ChEBI" id="CHEBI:35235"/>
        <dbReference type="ChEBI" id="CHEBI:57305"/>
        <dbReference type="ChEBI" id="CHEBI:61694"/>
    </reaction>
    <physiologicalReaction direction="left-to-right" evidence="19">
        <dbReference type="Rhea" id="RHEA:28784"/>
    </physiologicalReaction>
</comment>
<dbReference type="Pfam" id="PF00883">
    <property type="entry name" value="Peptidase_M17"/>
    <property type="match status" value="1"/>
</dbReference>
<evidence type="ECO:0000256" key="11">
    <source>
        <dbReference type="ARBA" id="ARBA00023625"/>
    </source>
</evidence>
<dbReference type="HAMAP" id="MF_00181">
    <property type="entry name" value="Cytosol_peptidase_M17"/>
    <property type="match status" value="1"/>
</dbReference>
<evidence type="ECO:0000256" key="6">
    <source>
        <dbReference type="ARBA" id="ARBA00014190"/>
    </source>
</evidence>
<evidence type="ECO:0000256" key="3">
    <source>
        <dbReference type="ARBA" id="ARBA00009528"/>
    </source>
</evidence>
<evidence type="ECO:0000256" key="9">
    <source>
        <dbReference type="ARBA" id="ARBA00022801"/>
    </source>
</evidence>
<keyword evidence="7" id="KW-0031">Aminopeptidase</keyword>
<keyword evidence="9" id="KW-0378">Hydrolase</keyword>
<comment type="catalytic activity">
    <reaction evidence="10">
        <text>an S-substituted L-cysteinylglycine + H2O = an S-substituted L-cysteine + glycine</text>
        <dbReference type="Rhea" id="RHEA:60444"/>
        <dbReference type="ChEBI" id="CHEBI:15377"/>
        <dbReference type="ChEBI" id="CHEBI:57305"/>
        <dbReference type="ChEBI" id="CHEBI:58717"/>
        <dbReference type="ChEBI" id="CHEBI:143103"/>
        <dbReference type="EC" id="3.4.13.23"/>
    </reaction>
    <physiologicalReaction direction="left-to-right" evidence="10">
        <dbReference type="Rhea" id="RHEA:60445"/>
    </physiologicalReaction>
</comment>
<dbReference type="Gene3D" id="3.40.220.10">
    <property type="entry name" value="Leucine Aminopeptidase, subunit E, domain 1"/>
    <property type="match status" value="1"/>
</dbReference>
<dbReference type="GO" id="GO:0006508">
    <property type="term" value="P:proteolysis"/>
    <property type="evidence" value="ECO:0007669"/>
    <property type="project" value="UniProtKB-KW"/>
</dbReference>
<dbReference type="InterPro" id="IPR008283">
    <property type="entry name" value="Peptidase_M17_N"/>
</dbReference>
<evidence type="ECO:0000259" key="20">
    <source>
        <dbReference type="PROSITE" id="PS00631"/>
    </source>
</evidence>
<proteinExistence type="inferred from homology"/>
<evidence type="ECO:0000256" key="10">
    <source>
        <dbReference type="ARBA" id="ARBA00023511"/>
    </source>
</evidence>
<comment type="caution">
    <text evidence="21">The sequence shown here is derived from an EMBL/GenBank/DDBJ whole genome shotgun (WGS) entry which is preliminary data.</text>
</comment>
<evidence type="ECO:0000256" key="16">
    <source>
        <dbReference type="ARBA" id="ARBA00033172"/>
    </source>
</evidence>
<dbReference type="InterPro" id="IPR000819">
    <property type="entry name" value="Peptidase_M17_C"/>
</dbReference>
<dbReference type="EC" id="3.4.13.23" evidence="11"/>
<comment type="catalytic activity">
    <reaction evidence="2">
        <text>Release of N-terminal proline from a peptide.</text>
        <dbReference type="EC" id="3.4.11.5"/>
    </reaction>
</comment>
<dbReference type="CDD" id="cd00433">
    <property type="entry name" value="Peptidase_M17"/>
    <property type="match status" value="1"/>
</dbReference>
<protein>
    <recommendedName>
        <fullName evidence="6">Cytosol aminopeptidase</fullName>
        <ecNumber evidence="4">3.4.11.1</ecNumber>
        <ecNumber evidence="5">3.4.11.5</ecNumber>
        <ecNumber evidence="11">3.4.13.23</ecNumber>
    </recommendedName>
    <alternativeName>
        <fullName evidence="14">Cysteinylglycine-S-conjugate dipeptidase</fullName>
    </alternativeName>
    <alternativeName>
        <fullName evidence="15">Leucine aminopeptidase 3</fullName>
    </alternativeName>
    <alternativeName>
        <fullName evidence="16">Leucyl aminopeptidase</fullName>
    </alternativeName>
    <alternativeName>
        <fullName evidence="13">Proline aminopeptidase</fullName>
    </alternativeName>
    <alternativeName>
        <fullName evidence="12">Prolyl aminopeptidase</fullName>
    </alternativeName>
</protein>
<dbReference type="GO" id="GO:0005737">
    <property type="term" value="C:cytoplasm"/>
    <property type="evidence" value="ECO:0007669"/>
    <property type="project" value="InterPro"/>
</dbReference>
<comment type="catalytic activity">
    <reaction evidence="1">
        <text>Release of an N-terminal amino acid, Xaa-|-Yaa-, in which Xaa is preferably Leu, but may be other amino acids including Pro although not Arg or Lys, and Yaa may be Pro. Amino acid amides and methyl esters are also readily hydrolyzed, but rates on arylamides are exceedingly low.</text>
        <dbReference type="EC" id="3.4.11.1"/>
    </reaction>
</comment>
<dbReference type="InterPro" id="IPR011356">
    <property type="entry name" value="Leucine_aapep/pepB"/>
</dbReference>
<feature type="domain" description="Cytosol aminopeptidase" evidence="20">
    <location>
        <begin position="366"/>
        <end position="373"/>
    </location>
</feature>
<evidence type="ECO:0000256" key="12">
    <source>
        <dbReference type="ARBA" id="ARBA00029605"/>
    </source>
</evidence>
<gene>
    <name evidence="21" type="ORF">SNE40_008540</name>
</gene>
<evidence type="ECO:0000256" key="15">
    <source>
        <dbReference type="ARBA" id="ARBA00031564"/>
    </source>
</evidence>
<dbReference type="GO" id="GO:0070006">
    <property type="term" value="F:metalloaminopeptidase activity"/>
    <property type="evidence" value="ECO:0007669"/>
    <property type="project" value="InterPro"/>
</dbReference>
<dbReference type="InterPro" id="IPR023042">
    <property type="entry name" value="Peptidase_M17_leu_NH2_pept"/>
</dbReference>
<comment type="function">
    <text evidence="17">Cytosolic metallopeptidase that catalyzes the removal of unsubstituted N-terminal hydrophobic amino acids from various peptides. The presence of Zn(2+) ions is essential for the peptidase activity, and the association with other cofactors can modulate the substrate spectificity of the enzyme. For instance, in the presence of Mn(2+), it displays a specific Cys-Gly hydrolyzing activity of Cys-Gly-S-conjugates. Involved in the metabolism of glutathione and in the degradation of glutathione S-conjugates, which may play a role in the control of the cell redox status.</text>
</comment>
<keyword evidence="22" id="KW-1185">Reference proteome</keyword>
<evidence type="ECO:0000256" key="14">
    <source>
        <dbReference type="ARBA" id="ARBA00030997"/>
    </source>
</evidence>
<dbReference type="Proteomes" id="UP001347796">
    <property type="component" value="Unassembled WGS sequence"/>
</dbReference>
<dbReference type="EC" id="3.4.11.1" evidence="4"/>
<accession>A0AAN8K8C7</accession>
<comment type="catalytic activity">
    <reaction evidence="18">
        <text>S-benzyl-L-cysteinylglycine + H2O = S-benzyl-L-cysteine + glycine</text>
        <dbReference type="Rhea" id="RHEA:62568"/>
        <dbReference type="ChEBI" id="CHEBI:15377"/>
        <dbReference type="ChEBI" id="CHEBI:57305"/>
        <dbReference type="ChEBI" id="CHEBI:145802"/>
        <dbReference type="ChEBI" id="CHEBI:145803"/>
    </reaction>
    <physiologicalReaction direction="left-to-right" evidence="18">
        <dbReference type="Rhea" id="RHEA:62569"/>
    </physiologicalReaction>
</comment>
<comment type="similarity">
    <text evidence="3">Belongs to the peptidase M17 family.</text>
</comment>
<dbReference type="PANTHER" id="PTHR11963">
    <property type="entry name" value="LEUCINE AMINOPEPTIDASE-RELATED"/>
    <property type="match status" value="1"/>
</dbReference>
<keyword evidence="8" id="KW-0645">Protease</keyword>
<evidence type="ECO:0000313" key="22">
    <source>
        <dbReference type="Proteomes" id="UP001347796"/>
    </source>
</evidence>
<evidence type="ECO:0000256" key="4">
    <source>
        <dbReference type="ARBA" id="ARBA00012565"/>
    </source>
</evidence>
<evidence type="ECO:0000256" key="8">
    <source>
        <dbReference type="ARBA" id="ARBA00022670"/>
    </source>
</evidence>
<dbReference type="AlphaFoldDB" id="A0AAN8K8C7"/>
<dbReference type="GO" id="GO:0030145">
    <property type="term" value="F:manganese ion binding"/>
    <property type="evidence" value="ECO:0007669"/>
    <property type="project" value="InterPro"/>
</dbReference>
<dbReference type="EC" id="3.4.11.5" evidence="5"/>
<evidence type="ECO:0000256" key="2">
    <source>
        <dbReference type="ARBA" id="ARBA00001585"/>
    </source>
</evidence>
<dbReference type="Gene3D" id="3.40.630.10">
    <property type="entry name" value="Zn peptidases"/>
    <property type="match status" value="1"/>
</dbReference>
<organism evidence="21 22">
    <name type="scientific">Patella caerulea</name>
    <name type="common">Rayed Mediterranean limpet</name>
    <dbReference type="NCBI Taxonomy" id="87958"/>
    <lineage>
        <taxon>Eukaryota</taxon>
        <taxon>Metazoa</taxon>
        <taxon>Spiralia</taxon>
        <taxon>Lophotrochozoa</taxon>
        <taxon>Mollusca</taxon>
        <taxon>Gastropoda</taxon>
        <taxon>Patellogastropoda</taxon>
        <taxon>Patelloidea</taxon>
        <taxon>Patellidae</taxon>
        <taxon>Patella</taxon>
    </lineage>
</organism>
<dbReference type="SUPFAM" id="SSF53187">
    <property type="entry name" value="Zn-dependent exopeptidases"/>
    <property type="match status" value="1"/>
</dbReference>
<dbReference type="Pfam" id="PF02789">
    <property type="entry name" value="Peptidase_M17_N"/>
    <property type="match status" value="1"/>
</dbReference>